<keyword evidence="2" id="KW-1185">Reference proteome</keyword>
<comment type="caution">
    <text evidence="1">The sequence shown here is derived from an EMBL/GenBank/DDBJ whole genome shotgun (WGS) entry which is preliminary data.</text>
</comment>
<dbReference type="AlphaFoldDB" id="A0AAV4V7L5"/>
<name>A0AAV4V7L5_9ARAC</name>
<evidence type="ECO:0000313" key="2">
    <source>
        <dbReference type="Proteomes" id="UP001054837"/>
    </source>
</evidence>
<reference evidence="1 2" key="1">
    <citation type="submission" date="2021-06" db="EMBL/GenBank/DDBJ databases">
        <title>Caerostris darwini draft genome.</title>
        <authorList>
            <person name="Kono N."/>
            <person name="Arakawa K."/>
        </authorList>
    </citation>
    <scope>NUCLEOTIDE SEQUENCE [LARGE SCALE GENOMIC DNA]</scope>
</reference>
<accession>A0AAV4V7L5</accession>
<evidence type="ECO:0000313" key="1">
    <source>
        <dbReference type="EMBL" id="GIY66024.1"/>
    </source>
</evidence>
<evidence type="ECO:0008006" key="3">
    <source>
        <dbReference type="Google" id="ProtNLM"/>
    </source>
</evidence>
<dbReference type="Proteomes" id="UP001054837">
    <property type="component" value="Unassembled WGS sequence"/>
</dbReference>
<dbReference type="EMBL" id="BPLQ01012517">
    <property type="protein sequence ID" value="GIY66024.1"/>
    <property type="molecule type" value="Genomic_DNA"/>
</dbReference>
<proteinExistence type="predicted"/>
<gene>
    <name evidence="1" type="ORF">CDAR_454311</name>
</gene>
<protein>
    <recommendedName>
        <fullName evidence="3">Maturase K</fullName>
    </recommendedName>
</protein>
<organism evidence="1 2">
    <name type="scientific">Caerostris darwini</name>
    <dbReference type="NCBI Taxonomy" id="1538125"/>
    <lineage>
        <taxon>Eukaryota</taxon>
        <taxon>Metazoa</taxon>
        <taxon>Ecdysozoa</taxon>
        <taxon>Arthropoda</taxon>
        <taxon>Chelicerata</taxon>
        <taxon>Arachnida</taxon>
        <taxon>Araneae</taxon>
        <taxon>Araneomorphae</taxon>
        <taxon>Entelegynae</taxon>
        <taxon>Araneoidea</taxon>
        <taxon>Araneidae</taxon>
        <taxon>Caerostris</taxon>
    </lineage>
</organism>
<sequence length="141" mass="16453">MENVSCKLISALALGRQRFALSCGHSRISYVMDRAMLELNVLQDMQGWMAGNKNWELMEGREFTLFLMSYLKQNVSSLPTLRRLPFQTFQKISTDAISQKIFLRRYCNFLAEKIKRFRFDRSGSRQMENVSWRLISALALG</sequence>